<dbReference type="Pfam" id="PF02659">
    <property type="entry name" value="Mntp"/>
    <property type="match status" value="1"/>
</dbReference>
<gene>
    <name evidence="8" type="primary">mntP</name>
    <name evidence="9" type="ORF">D8I35_01090</name>
</gene>
<feature type="transmembrane region" description="Helical" evidence="8">
    <location>
        <begin position="167"/>
        <end position="184"/>
    </location>
</feature>
<dbReference type="Proteomes" id="UP000278006">
    <property type="component" value="Unassembled WGS sequence"/>
</dbReference>
<keyword evidence="2 8" id="KW-1003">Cell membrane</keyword>
<feature type="transmembrane region" description="Helical" evidence="8">
    <location>
        <begin position="6"/>
        <end position="27"/>
    </location>
</feature>
<evidence type="ECO:0000313" key="10">
    <source>
        <dbReference type="Proteomes" id="UP000278006"/>
    </source>
</evidence>
<evidence type="ECO:0000256" key="5">
    <source>
        <dbReference type="ARBA" id="ARBA00023065"/>
    </source>
</evidence>
<comment type="function">
    <text evidence="8">Probably functions as a manganese efflux pump.</text>
</comment>
<keyword evidence="10" id="KW-1185">Reference proteome</keyword>
<keyword evidence="6 8" id="KW-0472">Membrane</keyword>
<accession>A0A3M6QY15</accession>
<dbReference type="OrthoDB" id="9811590at2"/>
<evidence type="ECO:0000313" key="9">
    <source>
        <dbReference type="EMBL" id="RMX07763.1"/>
    </source>
</evidence>
<feature type="transmembrane region" description="Helical" evidence="8">
    <location>
        <begin position="70"/>
        <end position="89"/>
    </location>
</feature>
<dbReference type="GO" id="GO:0005384">
    <property type="term" value="F:manganese ion transmembrane transporter activity"/>
    <property type="evidence" value="ECO:0007669"/>
    <property type="project" value="UniProtKB-UniRule"/>
</dbReference>
<dbReference type="HAMAP" id="MF_01521">
    <property type="entry name" value="MntP_pump"/>
    <property type="match status" value="1"/>
</dbReference>
<dbReference type="AlphaFoldDB" id="A0A3M6QY15"/>
<sequence>MNPISILMLGMAMSTDAFAAALARGAGMARTRLSDALKIGLIFGCIEAVTPVIGWLIGSVASELIEEYDHWVAFILLVGLGIHTIYAAVGEDGDRDMSENPGSNSLLSTALTGLATSIDAMAVGVGLAFTTVNIAVVAAVIGLCTFVMVTLGVLAGKVVGTVLGKRAEIAGGLILMIVGALILYEHLK</sequence>
<evidence type="ECO:0000256" key="8">
    <source>
        <dbReference type="HAMAP-Rule" id="MF_01521"/>
    </source>
</evidence>
<evidence type="ECO:0000256" key="6">
    <source>
        <dbReference type="ARBA" id="ARBA00023136"/>
    </source>
</evidence>
<reference evidence="9 10" key="1">
    <citation type="submission" date="2018-10" db="EMBL/GenBank/DDBJ databases">
        <title>Draft genome of Cortibacter populi DSM10536.</title>
        <authorList>
            <person name="Bernier A.-M."/>
            <person name="Bernard K."/>
        </authorList>
    </citation>
    <scope>NUCLEOTIDE SEQUENCE [LARGE SCALE GENOMIC DNA]</scope>
    <source>
        <strain evidence="9 10">DSM 105136</strain>
    </source>
</reference>
<evidence type="ECO:0000256" key="7">
    <source>
        <dbReference type="ARBA" id="ARBA00023211"/>
    </source>
</evidence>
<keyword evidence="7 8" id="KW-0464">Manganese</keyword>
<comment type="similarity">
    <text evidence="8">Belongs to the MntP (TC 9.B.29) family.</text>
</comment>
<evidence type="ECO:0000256" key="2">
    <source>
        <dbReference type="ARBA" id="ARBA00022475"/>
    </source>
</evidence>
<feature type="transmembrane region" description="Helical" evidence="8">
    <location>
        <begin position="110"/>
        <end position="129"/>
    </location>
</feature>
<evidence type="ECO:0000256" key="4">
    <source>
        <dbReference type="ARBA" id="ARBA00022989"/>
    </source>
</evidence>
<comment type="subcellular location">
    <subcellularLocation>
        <location evidence="8">Cell membrane</location>
        <topology evidence="8">Multi-pass membrane protein</topology>
    </subcellularLocation>
</comment>
<dbReference type="EMBL" id="RDQO01000001">
    <property type="protein sequence ID" value="RMX07763.1"/>
    <property type="molecule type" value="Genomic_DNA"/>
</dbReference>
<feature type="transmembrane region" description="Helical" evidence="8">
    <location>
        <begin position="39"/>
        <end position="58"/>
    </location>
</feature>
<protein>
    <recommendedName>
        <fullName evidence="8">Putative manganese efflux pump MntP</fullName>
    </recommendedName>
</protein>
<dbReference type="GO" id="GO:0005886">
    <property type="term" value="C:plasma membrane"/>
    <property type="evidence" value="ECO:0007669"/>
    <property type="project" value="UniProtKB-SubCell"/>
</dbReference>
<dbReference type="InterPro" id="IPR022929">
    <property type="entry name" value="Put_MntP"/>
</dbReference>
<proteinExistence type="inferred from homology"/>
<dbReference type="RefSeq" id="WP_122225885.1">
    <property type="nucleotide sequence ID" value="NZ_RDQO01000001.1"/>
</dbReference>
<dbReference type="InterPro" id="IPR003810">
    <property type="entry name" value="Mntp/YtaF"/>
</dbReference>
<organism evidence="9 10">
    <name type="scientific">Corticibacter populi</name>
    <dbReference type="NCBI Taxonomy" id="1550736"/>
    <lineage>
        <taxon>Bacteria</taxon>
        <taxon>Pseudomonadati</taxon>
        <taxon>Pseudomonadota</taxon>
        <taxon>Betaproteobacteria</taxon>
        <taxon>Burkholderiales</taxon>
        <taxon>Comamonadaceae</taxon>
        <taxon>Corticibacter</taxon>
    </lineage>
</organism>
<keyword evidence="1 8" id="KW-0813">Transport</keyword>
<dbReference type="PANTHER" id="PTHR35529:SF1">
    <property type="entry name" value="MANGANESE EFFLUX PUMP MNTP-RELATED"/>
    <property type="match status" value="1"/>
</dbReference>
<feature type="transmembrane region" description="Helical" evidence="8">
    <location>
        <begin position="135"/>
        <end position="155"/>
    </location>
</feature>
<keyword evidence="4 8" id="KW-1133">Transmembrane helix</keyword>
<keyword evidence="5 8" id="KW-0406">Ion transport</keyword>
<evidence type="ECO:0000256" key="3">
    <source>
        <dbReference type="ARBA" id="ARBA00022692"/>
    </source>
</evidence>
<keyword evidence="3 8" id="KW-0812">Transmembrane</keyword>
<evidence type="ECO:0000256" key="1">
    <source>
        <dbReference type="ARBA" id="ARBA00022448"/>
    </source>
</evidence>
<comment type="caution">
    <text evidence="9">The sequence shown here is derived from an EMBL/GenBank/DDBJ whole genome shotgun (WGS) entry which is preliminary data.</text>
</comment>
<dbReference type="PANTHER" id="PTHR35529">
    <property type="entry name" value="MANGANESE EFFLUX PUMP MNTP-RELATED"/>
    <property type="match status" value="1"/>
</dbReference>
<name>A0A3M6QY15_9BURK</name>